<dbReference type="AlphaFoldDB" id="A0A087LYS0"/>
<dbReference type="InterPro" id="IPR003735">
    <property type="entry name" value="Metal_Tscrpt_repr"/>
</dbReference>
<evidence type="ECO:0000313" key="2">
    <source>
        <dbReference type="EMBL" id="KFL29773.1"/>
    </source>
</evidence>
<dbReference type="Gene3D" id="1.20.58.1000">
    <property type="entry name" value="Metal-sensitive repressor, helix protomer"/>
    <property type="match status" value="1"/>
</dbReference>
<comment type="caution">
    <text evidence="2">The sequence shown here is derived from an EMBL/GenBank/DDBJ whole genome shotgun (WGS) entry which is preliminary data.</text>
</comment>
<evidence type="ECO:0000256" key="1">
    <source>
        <dbReference type="ARBA" id="ARBA00005260"/>
    </source>
</evidence>
<organism evidence="2 3">
    <name type="scientific">Devosia riboflavina</name>
    <dbReference type="NCBI Taxonomy" id="46914"/>
    <lineage>
        <taxon>Bacteria</taxon>
        <taxon>Pseudomonadati</taxon>
        <taxon>Pseudomonadota</taxon>
        <taxon>Alphaproteobacteria</taxon>
        <taxon>Hyphomicrobiales</taxon>
        <taxon>Devosiaceae</taxon>
        <taxon>Devosia</taxon>
    </lineage>
</organism>
<name>A0A087LYS0_9HYPH</name>
<keyword evidence="3" id="KW-1185">Reference proteome</keyword>
<dbReference type="GO" id="GO:0045892">
    <property type="term" value="P:negative regulation of DNA-templated transcription"/>
    <property type="evidence" value="ECO:0007669"/>
    <property type="project" value="UniProtKB-ARBA"/>
</dbReference>
<dbReference type="Pfam" id="PF02583">
    <property type="entry name" value="Trns_repr_metal"/>
    <property type="match status" value="1"/>
</dbReference>
<dbReference type="InterPro" id="IPR038390">
    <property type="entry name" value="Metal_Tscrpt_repr_sf"/>
</dbReference>
<proteinExistence type="inferred from homology"/>
<dbReference type="GO" id="GO:0003677">
    <property type="term" value="F:DNA binding"/>
    <property type="evidence" value="ECO:0007669"/>
    <property type="project" value="InterPro"/>
</dbReference>
<evidence type="ECO:0000313" key="3">
    <source>
        <dbReference type="Proteomes" id="UP000028981"/>
    </source>
</evidence>
<dbReference type="STRING" id="46914.JP75_19465"/>
<dbReference type="EMBL" id="JQGC01000020">
    <property type="protein sequence ID" value="KFL29773.1"/>
    <property type="molecule type" value="Genomic_DNA"/>
</dbReference>
<reference evidence="2 3" key="1">
    <citation type="submission" date="2014-08" db="EMBL/GenBank/DDBJ databases">
        <authorList>
            <person name="Hassan Y.I."/>
            <person name="Lepp D."/>
            <person name="Zhou T."/>
        </authorList>
    </citation>
    <scope>NUCLEOTIDE SEQUENCE [LARGE SCALE GENOMIC DNA]</scope>
    <source>
        <strain evidence="2 3">IFO13584</strain>
    </source>
</reference>
<dbReference type="OrthoDB" id="9811244at2"/>
<dbReference type="RefSeq" id="WP_035085946.1">
    <property type="nucleotide sequence ID" value="NZ_JQGC01000020.1"/>
</dbReference>
<dbReference type="GO" id="GO:0046872">
    <property type="term" value="F:metal ion binding"/>
    <property type="evidence" value="ECO:0007669"/>
    <property type="project" value="InterPro"/>
</dbReference>
<sequence length="88" mass="9876">MSHVNDPEIHKRLRRAEGHLSTVVKMVAEGKDGLAIVQQMQAVIGALEKAKQLIIVDHIDHHLGGDDEGLTPKMREKLAVFREITKYL</sequence>
<accession>A0A087LYS0</accession>
<dbReference type="PANTHER" id="PTHR33677:SF5">
    <property type="entry name" value="TRANSCRIPTIONAL REPRESSOR FRMR"/>
    <property type="match status" value="1"/>
</dbReference>
<dbReference type="PANTHER" id="PTHR33677">
    <property type="entry name" value="TRANSCRIPTIONAL REPRESSOR FRMR-RELATED"/>
    <property type="match status" value="1"/>
</dbReference>
<comment type="similarity">
    <text evidence="1">Belongs to the FrmR/RcnR family.</text>
</comment>
<protein>
    <submittedName>
        <fullName evidence="2">Nickel resistance protein</fullName>
    </submittedName>
</protein>
<gene>
    <name evidence="2" type="ORF">JP75_19465</name>
</gene>
<dbReference type="Proteomes" id="UP000028981">
    <property type="component" value="Unassembled WGS sequence"/>
</dbReference>